<sequence length="240" mass="26681">MSIIYLSEKAHPLLQDYLTSQGHQLIRIADRGLTYPAVATHADLYMCKLGTAAHSPVFHMGTADSDQLGHNYPENIKYNAVCMGSYFIHHLKYTAPSLLEKVRQLGLNTIQVPQGYSKCSMTVLSDTAAITADEGIYHSIHRYFEENRPTGSPIRLLLIRPGHVKLDSFPYGFLGGASGLVGGQLIFNGDLSAHPDFQQISDFISAQGLTFKYFPDYPLADIGSIIEWRDMNTFPRKADL</sequence>
<evidence type="ECO:0000259" key="1">
    <source>
        <dbReference type="Pfam" id="PF21778"/>
    </source>
</evidence>
<dbReference type="KEGG" id="abut:Ami103574_07085"/>
<dbReference type="AlphaFoldDB" id="A0A858BVG3"/>
<dbReference type="Pfam" id="PF21778">
    <property type="entry name" value="DUF6873"/>
    <property type="match status" value="1"/>
</dbReference>
<dbReference type="RefSeq" id="WP_163066050.1">
    <property type="nucleotide sequence ID" value="NZ_CP048649.1"/>
</dbReference>
<organism evidence="2 3">
    <name type="scientific">Aminipila butyrica</name>
    <dbReference type="NCBI Taxonomy" id="433296"/>
    <lineage>
        <taxon>Bacteria</taxon>
        <taxon>Bacillati</taxon>
        <taxon>Bacillota</taxon>
        <taxon>Clostridia</taxon>
        <taxon>Peptostreptococcales</taxon>
        <taxon>Anaerovoracaceae</taxon>
        <taxon>Aminipila</taxon>
    </lineage>
</organism>
<dbReference type="EMBL" id="CP048649">
    <property type="protein sequence ID" value="QIB69098.1"/>
    <property type="molecule type" value="Genomic_DNA"/>
</dbReference>
<evidence type="ECO:0000313" key="2">
    <source>
        <dbReference type="EMBL" id="QIB69098.1"/>
    </source>
</evidence>
<keyword evidence="3" id="KW-1185">Reference proteome</keyword>
<accession>A0A858BVG3</accession>
<evidence type="ECO:0000313" key="3">
    <source>
        <dbReference type="Proteomes" id="UP000466848"/>
    </source>
</evidence>
<reference evidence="2 3" key="1">
    <citation type="submission" date="2020-02" db="EMBL/GenBank/DDBJ databases">
        <authorList>
            <person name="Kim Y.B."/>
            <person name="Roh S.W."/>
        </authorList>
    </citation>
    <scope>NUCLEOTIDE SEQUENCE [LARGE SCALE GENOMIC DNA]</scope>
    <source>
        <strain evidence="2 3">DSM 103574</strain>
    </source>
</reference>
<dbReference type="InterPro" id="IPR049238">
    <property type="entry name" value="DUF6873"/>
</dbReference>
<name>A0A858BVG3_9FIRM</name>
<feature type="domain" description="DUF6873" evidence="1">
    <location>
        <begin position="7"/>
        <end position="226"/>
    </location>
</feature>
<proteinExistence type="predicted"/>
<gene>
    <name evidence="2" type="ORF">Ami103574_07085</name>
</gene>
<protein>
    <recommendedName>
        <fullName evidence="1">DUF6873 domain-containing protein</fullName>
    </recommendedName>
</protein>
<dbReference type="Proteomes" id="UP000466848">
    <property type="component" value="Chromosome"/>
</dbReference>